<dbReference type="PROSITE" id="PS50943">
    <property type="entry name" value="HTH_CROC1"/>
    <property type="match status" value="1"/>
</dbReference>
<dbReference type="AlphaFoldDB" id="A0A2P8G2Z3"/>
<dbReference type="EMBL" id="PYGK01000008">
    <property type="protein sequence ID" value="PSL28341.1"/>
    <property type="molecule type" value="Genomic_DNA"/>
</dbReference>
<reference evidence="2 3" key="1">
    <citation type="submission" date="2018-03" db="EMBL/GenBank/DDBJ databases">
        <title>Genomic Encyclopedia of Archaeal and Bacterial Type Strains, Phase II (KMG-II): from individual species to whole genera.</title>
        <authorList>
            <person name="Goeker M."/>
        </authorList>
    </citation>
    <scope>NUCLEOTIDE SEQUENCE [LARGE SCALE GENOMIC DNA]</scope>
    <source>
        <strain evidence="2 3">DSM 18107</strain>
    </source>
</reference>
<dbReference type="Proteomes" id="UP000240978">
    <property type="component" value="Unassembled WGS sequence"/>
</dbReference>
<proteinExistence type="predicted"/>
<dbReference type="InterPro" id="IPR001387">
    <property type="entry name" value="Cro/C1-type_HTH"/>
</dbReference>
<protein>
    <submittedName>
        <fullName evidence="2">Cro/C1-type helix-turn-helix DNA-binding protein</fullName>
    </submittedName>
</protein>
<dbReference type="OrthoDB" id="1098513at2"/>
<organism evidence="2 3">
    <name type="scientific">Chitinophaga ginsengisoli</name>
    <dbReference type="NCBI Taxonomy" id="363837"/>
    <lineage>
        <taxon>Bacteria</taxon>
        <taxon>Pseudomonadati</taxon>
        <taxon>Bacteroidota</taxon>
        <taxon>Chitinophagia</taxon>
        <taxon>Chitinophagales</taxon>
        <taxon>Chitinophagaceae</taxon>
        <taxon>Chitinophaga</taxon>
    </lineage>
</organism>
<keyword evidence="3" id="KW-1185">Reference proteome</keyword>
<dbReference type="GO" id="GO:0003677">
    <property type="term" value="F:DNA binding"/>
    <property type="evidence" value="ECO:0007669"/>
    <property type="project" value="UniProtKB-KW"/>
</dbReference>
<name>A0A2P8G2Z3_9BACT</name>
<keyword evidence="2" id="KW-0238">DNA-binding</keyword>
<evidence type="ECO:0000259" key="1">
    <source>
        <dbReference type="PROSITE" id="PS50943"/>
    </source>
</evidence>
<evidence type="ECO:0000313" key="2">
    <source>
        <dbReference type="EMBL" id="PSL28341.1"/>
    </source>
</evidence>
<gene>
    <name evidence="2" type="ORF">CLV42_108261</name>
</gene>
<dbReference type="SUPFAM" id="SSF47413">
    <property type="entry name" value="lambda repressor-like DNA-binding domains"/>
    <property type="match status" value="1"/>
</dbReference>
<dbReference type="RefSeq" id="WP_106603799.1">
    <property type="nucleotide sequence ID" value="NZ_PYGK01000008.1"/>
</dbReference>
<accession>A0A2P8G2Z3</accession>
<dbReference type="Gene3D" id="1.10.260.40">
    <property type="entry name" value="lambda repressor-like DNA-binding domains"/>
    <property type="match status" value="1"/>
</dbReference>
<sequence length="77" mass="8954">MNIKSPLDQYVIEKVKEMRTARKVSQIDLSQGAGFNDAFVGHCENPKRREKYNLQHLNSIAKFFNCSIKDFIPERPI</sequence>
<dbReference type="InterPro" id="IPR010982">
    <property type="entry name" value="Lambda_DNA-bd_dom_sf"/>
</dbReference>
<dbReference type="Pfam" id="PF13443">
    <property type="entry name" value="HTH_26"/>
    <property type="match status" value="1"/>
</dbReference>
<comment type="caution">
    <text evidence="2">The sequence shown here is derived from an EMBL/GenBank/DDBJ whole genome shotgun (WGS) entry which is preliminary data.</text>
</comment>
<feature type="domain" description="HTH cro/C1-type" evidence="1">
    <location>
        <begin position="15"/>
        <end position="71"/>
    </location>
</feature>
<evidence type="ECO:0000313" key="3">
    <source>
        <dbReference type="Proteomes" id="UP000240978"/>
    </source>
</evidence>